<sequence length="351" mass="36983">MNEVEKLTRELVRTPSHEDETEAGDLIEGWLRDETDAGVERDDAGNVVARRGDAELALVGHHDTVPPADGQVKNGAPTVEKRDGRLYGRGTADMKGALAAGMVAFRDADTSDVGFASFVGEESGGVGARHATENGFVPERAVVVEGSTGYSSPGAFDVAVAHRGRREVRGVARGERGHAGDADDDGNPVYAAVDSINQIRRYESPETCPEIDGEEVSLEGTATVTGVRTSDEATNVTPSRCAFTVDERTVPEGSLDLETVGVETEVVGEMPPMVCDDGGFAREIREAARETGASEYVAKPHATDAGWLASAGTSTVVCGPAEQGEAHTDGESVDLGALVRSERIYRAVLEE</sequence>
<dbReference type="InterPro" id="IPR036264">
    <property type="entry name" value="Bact_exopeptidase_dim_dom"/>
</dbReference>
<proteinExistence type="predicted"/>
<comment type="caution">
    <text evidence="7">The sequence shown here is derived from an EMBL/GenBank/DDBJ whole genome shotgun (WGS) entry which is preliminary data.</text>
</comment>
<evidence type="ECO:0000259" key="6">
    <source>
        <dbReference type="Pfam" id="PF07687"/>
    </source>
</evidence>
<evidence type="ECO:0000256" key="3">
    <source>
        <dbReference type="ARBA" id="ARBA00022801"/>
    </source>
</evidence>
<organism evidence="7 8">
    <name type="scientific">Halorutilus salinus</name>
    <dbReference type="NCBI Taxonomy" id="2487751"/>
    <lineage>
        <taxon>Archaea</taxon>
        <taxon>Methanobacteriati</taxon>
        <taxon>Methanobacteriota</taxon>
        <taxon>Stenosarchaea group</taxon>
        <taxon>Halobacteria</taxon>
        <taxon>Halorutilales</taxon>
        <taxon>Halorutilaceae</taxon>
        <taxon>Halorutilus</taxon>
    </lineage>
</organism>
<dbReference type="Gene3D" id="3.30.70.360">
    <property type="match status" value="1"/>
</dbReference>
<dbReference type="InterPro" id="IPR011650">
    <property type="entry name" value="Peptidase_M20_dimer"/>
</dbReference>
<dbReference type="GO" id="GO:0016787">
    <property type="term" value="F:hydrolase activity"/>
    <property type="evidence" value="ECO:0007669"/>
    <property type="project" value="UniProtKB-KW"/>
</dbReference>
<dbReference type="Pfam" id="PF07687">
    <property type="entry name" value="M20_dimer"/>
    <property type="match status" value="1"/>
</dbReference>
<dbReference type="Gene3D" id="3.40.630.10">
    <property type="entry name" value="Zn peptidases"/>
    <property type="match status" value="1"/>
</dbReference>
<dbReference type="Proteomes" id="UP001149411">
    <property type="component" value="Unassembled WGS sequence"/>
</dbReference>
<evidence type="ECO:0000256" key="2">
    <source>
        <dbReference type="ARBA" id="ARBA00022723"/>
    </source>
</evidence>
<keyword evidence="2" id="KW-0479">Metal-binding</keyword>
<dbReference type="InterPro" id="IPR050072">
    <property type="entry name" value="Peptidase_M20A"/>
</dbReference>
<name>A0A9Q4C3K5_9EURY</name>
<dbReference type="InterPro" id="IPR001261">
    <property type="entry name" value="ArgE/DapE_CS"/>
</dbReference>
<dbReference type="Pfam" id="PF01546">
    <property type="entry name" value="Peptidase_M20"/>
    <property type="match status" value="1"/>
</dbReference>
<dbReference type="GO" id="GO:0046872">
    <property type="term" value="F:metal ion binding"/>
    <property type="evidence" value="ECO:0007669"/>
    <property type="project" value="UniProtKB-KW"/>
</dbReference>
<reference evidence="7" key="1">
    <citation type="submission" date="2022-09" db="EMBL/GenBank/DDBJ databases">
        <title>Haloadaptaus new haloarchaeum isolated from saline soil.</title>
        <authorList>
            <person name="Duran-Viseras A."/>
            <person name="Sanchez-Porro C."/>
            <person name="Ventosa A."/>
        </authorList>
    </citation>
    <scope>NUCLEOTIDE SEQUENCE</scope>
    <source>
        <strain evidence="7">F3-133</strain>
    </source>
</reference>
<feature type="domain" description="Peptidase M20 dimerisation" evidence="6">
    <location>
        <begin position="160"/>
        <end position="255"/>
    </location>
</feature>
<dbReference type="SUPFAM" id="SSF53187">
    <property type="entry name" value="Zn-dependent exopeptidases"/>
    <property type="match status" value="1"/>
</dbReference>
<gene>
    <name evidence="7" type="ORF">EGH25_03725</name>
</gene>
<protein>
    <submittedName>
        <fullName evidence="7">M20/M25/M40 family metallo-hydrolase</fullName>
    </submittedName>
</protein>
<evidence type="ECO:0000256" key="5">
    <source>
        <dbReference type="SAM" id="MobiDB-lite"/>
    </source>
</evidence>
<evidence type="ECO:0000313" key="8">
    <source>
        <dbReference type="Proteomes" id="UP001149411"/>
    </source>
</evidence>
<dbReference type="PANTHER" id="PTHR43808">
    <property type="entry name" value="ACETYLORNITHINE DEACETYLASE"/>
    <property type="match status" value="1"/>
</dbReference>
<feature type="region of interest" description="Disordered" evidence="5">
    <location>
        <begin position="1"/>
        <end position="24"/>
    </location>
</feature>
<feature type="compositionally biased region" description="Basic and acidic residues" evidence="5">
    <location>
        <begin position="1"/>
        <end position="18"/>
    </location>
</feature>
<evidence type="ECO:0000313" key="7">
    <source>
        <dbReference type="EMBL" id="MCX2818462.1"/>
    </source>
</evidence>
<keyword evidence="3" id="KW-0378">Hydrolase</keyword>
<dbReference type="InterPro" id="IPR002933">
    <property type="entry name" value="Peptidase_M20"/>
</dbReference>
<keyword evidence="8" id="KW-1185">Reference proteome</keyword>
<comment type="cofactor">
    <cofactor evidence="1">
        <name>Zn(2+)</name>
        <dbReference type="ChEBI" id="CHEBI:29105"/>
    </cofactor>
</comment>
<dbReference type="PROSITE" id="PS00758">
    <property type="entry name" value="ARGE_DAPE_CPG2_1"/>
    <property type="match status" value="1"/>
</dbReference>
<evidence type="ECO:0000256" key="1">
    <source>
        <dbReference type="ARBA" id="ARBA00001947"/>
    </source>
</evidence>
<keyword evidence="4" id="KW-0862">Zinc</keyword>
<dbReference type="SUPFAM" id="SSF55031">
    <property type="entry name" value="Bacterial exopeptidase dimerisation domain"/>
    <property type="match status" value="1"/>
</dbReference>
<evidence type="ECO:0000256" key="4">
    <source>
        <dbReference type="ARBA" id="ARBA00022833"/>
    </source>
</evidence>
<dbReference type="AlphaFoldDB" id="A0A9Q4C3K5"/>
<dbReference type="EMBL" id="RKLV01000003">
    <property type="protein sequence ID" value="MCX2818462.1"/>
    <property type="molecule type" value="Genomic_DNA"/>
</dbReference>
<accession>A0A9Q4C3K5</accession>
<dbReference type="RefSeq" id="WP_266086306.1">
    <property type="nucleotide sequence ID" value="NZ_RKLV01000003.1"/>
</dbReference>